<dbReference type="OrthoDB" id="245568at2"/>
<comment type="caution">
    <text evidence="4">The sequence shown here is derived from an EMBL/GenBank/DDBJ whole genome shotgun (WGS) entry which is preliminary data.</text>
</comment>
<evidence type="ECO:0000313" key="5">
    <source>
        <dbReference type="Proteomes" id="UP000605148"/>
    </source>
</evidence>
<reference evidence="4" key="1">
    <citation type="journal article" date="2014" name="Int. J. Syst. Evol. Microbiol.">
        <title>Complete genome sequence of Corynebacterium casei LMG S-19264T (=DSM 44701T), isolated from a smear-ripened cheese.</title>
        <authorList>
            <consortium name="US DOE Joint Genome Institute (JGI-PGF)"/>
            <person name="Walter F."/>
            <person name="Albersmeier A."/>
            <person name="Kalinowski J."/>
            <person name="Ruckert C."/>
        </authorList>
    </citation>
    <scope>NUCLEOTIDE SEQUENCE</scope>
    <source>
        <strain evidence="4">CGMCC 1.12426</strain>
    </source>
</reference>
<dbReference type="Proteomes" id="UP000605148">
    <property type="component" value="Unassembled WGS sequence"/>
</dbReference>
<evidence type="ECO:0000256" key="2">
    <source>
        <dbReference type="SAM" id="SignalP"/>
    </source>
</evidence>
<sequence>MKVLAILAISLLGLASAKAATITVEIRNRPPDLIVEDGRISGPVFHLVEAIMAETGNTARYVTVPWKRSIVLAQQGKAGMLIRHSMDEDRAAFLSPMPYGYERREVSFIRRKDGDADPRSFDDLAPYLIGHRAGAYYYPRFNESGQLRKIEATDEKILIKMLAAGRIDLVISDNSSLFRENAEAAGLPFDGHFEPAPYKEVLLNGRYFSVPRTGDHARYFEDLNCAIYQLRVNGTVDRIFIAAGLEPPIQAFNEPHSQAQMAACS</sequence>
<dbReference type="AlphaFoldDB" id="A0A916TNH7"/>
<gene>
    <name evidence="4" type="ORF">GCM10011316_35920</name>
</gene>
<dbReference type="SUPFAM" id="SSF53850">
    <property type="entry name" value="Periplasmic binding protein-like II"/>
    <property type="match status" value="1"/>
</dbReference>
<keyword evidence="1 2" id="KW-0732">Signal</keyword>
<accession>A0A916TNH7</accession>
<dbReference type="Gene3D" id="3.40.190.10">
    <property type="entry name" value="Periplasmic binding protein-like II"/>
    <property type="match status" value="2"/>
</dbReference>
<feature type="signal peptide" evidence="2">
    <location>
        <begin position="1"/>
        <end position="19"/>
    </location>
</feature>
<dbReference type="PANTHER" id="PTHR35936">
    <property type="entry name" value="MEMBRANE-BOUND LYTIC MUREIN TRANSGLYCOSYLASE F"/>
    <property type="match status" value="1"/>
</dbReference>
<dbReference type="Pfam" id="PF00497">
    <property type="entry name" value="SBP_bac_3"/>
    <property type="match status" value="1"/>
</dbReference>
<evidence type="ECO:0000256" key="1">
    <source>
        <dbReference type="ARBA" id="ARBA00022729"/>
    </source>
</evidence>
<proteinExistence type="predicted"/>
<feature type="domain" description="Solute-binding protein family 3/N-terminal" evidence="3">
    <location>
        <begin position="24"/>
        <end position="239"/>
    </location>
</feature>
<dbReference type="RefSeq" id="WP_150497526.1">
    <property type="nucleotide sequence ID" value="NZ_BMFA01000013.1"/>
</dbReference>
<dbReference type="EMBL" id="BMFA01000013">
    <property type="protein sequence ID" value="GGB60716.1"/>
    <property type="molecule type" value="Genomic_DNA"/>
</dbReference>
<dbReference type="InterPro" id="IPR001638">
    <property type="entry name" value="Solute-binding_3/MltF_N"/>
</dbReference>
<evidence type="ECO:0000259" key="3">
    <source>
        <dbReference type="Pfam" id="PF00497"/>
    </source>
</evidence>
<reference evidence="4" key="2">
    <citation type="submission" date="2020-09" db="EMBL/GenBank/DDBJ databases">
        <authorList>
            <person name="Sun Q."/>
            <person name="Zhou Y."/>
        </authorList>
    </citation>
    <scope>NUCLEOTIDE SEQUENCE</scope>
    <source>
        <strain evidence="4">CGMCC 1.12426</strain>
    </source>
</reference>
<protein>
    <recommendedName>
        <fullName evidence="3">Solute-binding protein family 3/N-terminal domain-containing protein</fullName>
    </recommendedName>
</protein>
<name>A0A916TNH7_9HYPH</name>
<dbReference type="PANTHER" id="PTHR35936:SF25">
    <property type="entry name" value="ABC TRANSPORTER SUBSTRATE-BINDING PROTEIN"/>
    <property type="match status" value="1"/>
</dbReference>
<organism evidence="4 5">
    <name type="scientific">Roseibium aquae</name>
    <dbReference type="NCBI Taxonomy" id="1323746"/>
    <lineage>
        <taxon>Bacteria</taxon>
        <taxon>Pseudomonadati</taxon>
        <taxon>Pseudomonadota</taxon>
        <taxon>Alphaproteobacteria</taxon>
        <taxon>Hyphomicrobiales</taxon>
        <taxon>Stappiaceae</taxon>
        <taxon>Roseibium</taxon>
    </lineage>
</organism>
<evidence type="ECO:0000313" key="4">
    <source>
        <dbReference type="EMBL" id="GGB60716.1"/>
    </source>
</evidence>
<feature type="chain" id="PRO_5037300455" description="Solute-binding protein family 3/N-terminal domain-containing protein" evidence="2">
    <location>
        <begin position="20"/>
        <end position="265"/>
    </location>
</feature>
<keyword evidence="5" id="KW-1185">Reference proteome</keyword>